<reference evidence="1" key="1">
    <citation type="submission" date="2021-03" db="EMBL/GenBank/DDBJ databases">
        <authorList>
            <consortium name="DOE Joint Genome Institute"/>
            <person name="Ahrendt S."/>
            <person name="Looney B.P."/>
            <person name="Miyauchi S."/>
            <person name="Morin E."/>
            <person name="Drula E."/>
            <person name="Courty P.E."/>
            <person name="Chicoki N."/>
            <person name="Fauchery L."/>
            <person name="Kohler A."/>
            <person name="Kuo A."/>
            <person name="Labutti K."/>
            <person name="Pangilinan J."/>
            <person name="Lipzen A."/>
            <person name="Riley R."/>
            <person name="Andreopoulos W."/>
            <person name="He G."/>
            <person name="Johnson J."/>
            <person name="Barry K.W."/>
            <person name="Grigoriev I.V."/>
            <person name="Nagy L."/>
            <person name="Hibbett D."/>
            <person name="Henrissat B."/>
            <person name="Matheny P.B."/>
            <person name="Labbe J."/>
            <person name="Martin F."/>
        </authorList>
    </citation>
    <scope>NUCLEOTIDE SEQUENCE</scope>
    <source>
        <strain evidence="1">HHB10654</strain>
    </source>
</reference>
<evidence type="ECO:0000313" key="2">
    <source>
        <dbReference type="Proteomes" id="UP000814140"/>
    </source>
</evidence>
<reference evidence="1" key="2">
    <citation type="journal article" date="2022" name="New Phytol.">
        <title>Evolutionary transition to the ectomycorrhizal habit in the genomes of a hyperdiverse lineage of mushroom-forming fungi.</title>
        <authorList>
            <person name="Looney B."/>
            <person name="Miyauchi S."/>
            <person name="Morin E."/>
            <person name="Drula E."/>
            <person name="Courty P.E."/>
            <person name="Kohler A."/>
            <person name="Kuo A."/>
            <person name="LaButti K."/>
            <person name="Pangilinan J."/>
            <person name="Lipzen A."/>
            <person name="Riley R."/>
            <person name="Andreopoulos W."/>
            <person name="He G."/>
            <person name="Johnson J."/>
            <person name="Nolan M."/>
            <person name="Tritt A."/>
            <person name="Barry K.W."/>
            <person name="Grigoriev I.V."/>
            <person name="Nagy L.G."/>
            <person name="Hibbett D."/>
            <person name="Henrissat B."/>
            <person name="Matheny P.B."/>
            <person name="Labbe J."/>
            <person name="Martin F.M."/>
        </authorList>
    </citation>
    <scope>NUCLEOTIDE SEQUENCE</scope>
    <source>
        <strain evidence="1">HHB10654</strain>
    </source>
</reference>
<accession>A0ACB8SVM1</accession>
<name>A0ACB8SVM1_9AGAM</name>
<dbReference type="EMBL" id="MU277220">
    <property type="protein sequence ID" value="KAI0060227.1"/>
    <property type="molecule type" value="Genomic_DNA"/>
</dbReference>
<organism evidence="1 2">
    <name type="scientific">Artomyces pyxidatus</name>
    <dbReference type="NCBI Taxonomy" id="48021"/>
    <lineage>
        <taxon>Eukaryota</taxon>
        <taxon>Fungi</taxon>
        <taxon>Dikarya</taxon>
        <taxon>Basidiomycota</taxon>
        <taxon>Agaricomycotina</taxon>
        <taxon>Agaricomycetes</taxon>
        <taxon>Russulales</taxon>
        <taxon>Auriscalpiaceae</taxon>
        <taxon>Artomyces</taxon>
    </lineage>
</organism>
<dbReference type="Proteomes" id="UP000814140">
    <property type="component" value="Unassembled WGS sequence"/>
</dbReference>
<proteinExistence type="predicted"/>
<comment type="caution">
    <text evidence="1">The sequence shown here is derived from an EMBL/GenBank/DDBJ whole genome shotgun (WGS) entry which is preliminary data.</text>
</comment>
<evidence type="ECO:0000313" key="1">
    <source>
        <dbReference type="EMBL" id="KAI0060227.1"/>
    </source>
</evidence>
<gene>
    <name evidence="1" type="ORF">BV25DRAFT_1993040</name>
</gene>
<keyword evidence="2" id="KW-1185">Reference proteome</keyword>
<sequence length="259" mass="27860">MPLASADPPTDPNSTVIAVLKAIEGLELVKSKNSAPDTFAVVLVDEKEKWKSQVIKKDRNPRWLSEGSMNLIIRPSSSISVYVYKASTILKFIKKKPREIGRITKGLSDMIEQGAVFSLDGVKDDAGSVRIILAIDSSSPTLLDLGLTSASEDLAHAEQSLELRTKQNTGASVVSATSNLIDEGTVVADGVQSAYATAQAIQDVTGAQFLADGLRFLDTIVKMIDGVADAHPIFRVAWTLLSSVYKTLKAQTDEDLLND</sequence>
<protein>
    <submittedName>
        <fullName evidence="1">Uncharacterized protein</fullName>
    </submittedName>
</protein>